<organism evidence="2 3">
    <name type="scientific">Rubrobacter marinus</name>
    <dbReference type="NCBI Taxonomy" id="2653852"/>
    <lineage>
        <taxon>Bacteria</taxon>
        <taxon>Bacillati</taxon>
        <taxon>Actinomycetota</taxon>
        <taxon>Rubrobacteria</taxon>
        <taxon>Rubrobacterales</taxon>
        <taxon>Rubrobacteraceae</taxon>
        <taxon>Rubrobacter</taxon>
    </lineage>
</organism>
<dbReference type="RefSeq" id="WP_207956209.1">
    <property type="nucleotide sequence ID" value="NZ_CP045121.1"/>
</dbReference>
<feature type="compositionally biased region" description="Basic and acidic residues" evidence="1">
    <location>
        <begin position="700"/>
        <end position="714"/>
    </location>
</feature>
<sequence>MRTLDSDNLDCWISSWRRAVKEPEELLLGIGSFVNVVQAALGELEQCYRVYEKKRVKRDGEWWESKVLNLMENCFRMGTPTVALLRAEHGQTMNELEVLLSAEGSYYDVSRIYPLLEEIKGSPSPQIVEEYLLEELLGKGDSLSLFVFAQLLARRASVNWSGKDLEDLPKTILTRSYVSSLLKSHVGHLGDDAVLGREVEAVWQGILREASDSRLARASGSGSLLDAFGDDGFWQRLAYRFLEDLGRAWARVLRGRGVSEGGVTDRKPLLSFDEEGLKEIGRETVRGYARTLLLRMLHVGGGLSKRIPEATEGLGHRLHGKLAEAGVFVEEASRWGEPHEDVVARTALAATINASVRHLCAELADLATADASTAFLLELGRLLDGTMARDAAEGVLWGHEGLDEQCAVVLAQKDVQLELAKLLIPLSESVLARVTLAAVQGEPAAEGSVARFWAQWKESFAREFGVFEYLPWDAVGEEDLRRMLDELIGRLAGPKEKWSAVFRVGGVDLEHYPEGSVLRMGDVALYDPGVYDFGEGRWRFLEKETHGPYAVARVKVEADGPVDAERAGRRRLADALNVLTFAYSNPRRNVGGFKGEVLPGVYVCKADGSRGQYRPRQRGARTPMVVRTSDRDISGLAAAYRGCWLRFRTRGATRGSRERYARGFSGRPIGTRGLLGAGARAEVLDALDRARAPLRRGRREQKAARRRGSEARRELAPTAGVDVCWHDAAGARGPHRRYRSAEDGGR</sequence>
<feature type="region of interest" description="Disordered" evidence="1">
    <location>
        <begin position="694"/>
        <end position="714"/>
    </location>
</feature>
<evidence type="ECO:0000256" key="1">
    <source>
        <dbReference type="SAM" id="MobiDB-lite"/>
    </source>
</evidence>
<name>A0A6G8PVT1_9ACTN</name>
<gene>
    <name evidence="2" type="ORF">GBA65_06950</name>
</gene>
<proteinExistence type="predicted"/>
<dbReference type="KEGG" id="rmar:GBA65_06950"/>
<keyword evidence="3" id="KW-1185">Reference proteome</keyword>
<dbReference type="EMBL" id="CP045121">
    <property type="protein sequence ID" value="QIN78293.1"/>
    <property type="molecule type" value="Genomic_DNA"/>
</dbReference>
<dbReference type="AlphaFoldDB" id="A0A6G8PVT1"/>
<dbReference type="Proteomes" id="UP000502706">
    <property type="component" value="Chromosome"/>
</dbReference>
<reference evidence="2 3" key="1">
    <citation type="submission" date="2019-10" db="EMBL/GenBank/DDBJ databases">
        <title>Rubrobacter sp nov SCSIO 52915 isolated from a deep-sea sediment in the South China Sea.</title>
        <authorList>
            <person name="Chen R.W."/>
        </authorList>
    </citation>
    <scope>NUCLEOTIDE SEQUENCE [LARGE SCALE GENOMIC DNA]</scope>
    <source>
        <strain evidence="2 3">SCSIO 52915</strain>
    </source>
</reference>
<evidence type="ECO:0000313" key="3">
    <source>
        <dbReference type="Proteomes" id="UP000502706"/>
    </source>
</evidence>
<evidence type="ECO:0000313" key="2">
    <source>
        <dbReference type="EMBL" id="QIN78293.1"/>
    </source>
</evidence>
<accession>A0A6G8PVT1</accession>
<protein>
    <submittedName>
        <fullName evidence="2">Uncharacterized protein</fullName>
    </submittedName>
</protein>